<feature type="active site" evidence="8">
    <location>
        <position position="124"/>
    </location>
</feature>
<feature type="binding site" evidence="8">
    <location>
        <position position="48"/>
    </location>
    <ligand>
        <name>Mg(2+)</name>
        <dbReference type="ChEBI" id="CHEBI:18420"/>
    </ligand>
</feature>
<evidence type="ECO:0000256" key="1">
    <source>
        <dbReference type="ARBA" id="ARBA00000109"/>
    </source>
</evidence>
<keyword evidence="5 8" id="KW-0255">Endonuclease</keyword>
<evidence type="ECO:0000256" key="6">
    <source>
        <dbReference type="ARBA" id="ARBA00022801"/>
    </source>
</evidence>
<dbReference type="Proteomes" id="UP001224418">
    <property type="component" value="Unassembled WGS sequence"/>
</dbReference>
<dbReference type="GO" id="GO:0004525">
    <property type="term" value="F:ribonuclease III activity"/>
    <property type="evidence" value="ECO:0007669"/>
    <property type="project" value="UniProtKB-EC"/>
</dbReference>
<dbReference type="PANTHER" id="PTHR11207:SF0">
    <property type="entry name" value="RIBONUCLEASE 3"/>
    <property type="match status" value="1"/>
</dbReference>
<dbReference type="Pfam" id="PF14622">
    <property type="entry name" value="Ribonucleas_3_3"/>
    <property type="match status" value="1"/>
</dbReference>
<evidence type="ECO:0000256" key="2">
    <source>
        <dbReference type="ARBA" id="ARBA00010183"/>
    </source>
</evidence>
<dbReference type="InterPro" id="IPR000999">
    <property type="entry name" value="RNase_III_dom"/>
</dbReference>
<comment type="function">
    <text evidence="8">Digests double-stranded RNA. Involved in the processing of primary rRNA transcript to yield the immediate precursors to the large and small rRNAs (23S and 16S). Processes some mRNAs, and tRNAs when they are encoded in the rRNA operon. Processes pre-crRNA and tracrRNA of type II CRISPR loci if present in the organism.</text>
</comment>
<evidence type="ECO:0000313" key="11">
    <source>
        <dbReference type="EMBL" id="MDQ0479016.1"/>
    </source>
</evidence>
<keyword evidence="12" id="KW-1185">Reference proteome</keyword>
<keyword evidence="7 8" id="KW-0694">RNA-binding</keyword>
<comment type="similarity">
    <text evidence="2">Belongs to the ribonuclease III family.</text>
</comment>
<evidence type="ECO:0000256" key="3">
    <source>
        <dbReference type="ARBA" id="ARBA00022664"/>
    </source>
</evidence>
<accession>A0ABU0JPK5</accession>
<keyword evidence="8" id="KW-0698">rRNA processing</keyword>
<keyword evidence="3 8" id="KW-0507">mRNA processing</keyword>
<feature type="binding site" evidence="8">
    <location>
        <position position="124"/>
    </location>
    <ligand>
        <name>Mg(2+)</name>
        <dbReference type="ChEBI" id="CHEBI:18420"/>
    </ligand>
</feature>
<dbReference type="PROSITE" id="PS50142">
    <property type="entry name" value="RNASE_3_2"/>
    <property type="match status" value="1"/>
</dbReference>
<dbReference type="SUPFAM" id="SSF69065">
    <property type="entry name" value="RNase III domain-like"/>
    <property type="match status" value="1"/>
</dbReference>
<evidence type="ECO:0000259" key="9">
    <source>
        <dbReference type="PROSITE" id="PS50137"/>
    </source>
</evidence>
<comment type="subunit">
    <text evidence="8">Homodimer.</text>
</comment>
<keyword evidence="8" id="KW-0699">rRNA-binding</keyword>
<keyword evidence="8" id="KW-0963">Cytoplasm</keyword>
<dbReference type="InterPro" id="IPR014720">
    <property type="entry name" value="dsRBD_dom"/>
</dbReference>
<dbReference type="EC" id="3.1.26.3" evidence="8"/>
<evidence type="ECO:0000256" key="5">
    <source>
        <dbReference type="ARBA" id="ARBA00022759"/>
    </source>
</evidence>
<organism evidence="11 12">
    <name type="scientific">Hathewaya limosa</name>
    <name type="common">Clostridium limosum</name>
    <dbReference type="NCBI Taxonomy" id="1536"/>
    <lineage>
        <taxon>Bacteria</taxon>
        <taxon>Bacillati</taxon>
        <taxon>Bacillota</taxon>
        <taxon>Clostridia</taxon>
        <taxon>Eubacteriales</taxon>
        <taxon>Clostridiaceae</taxon>
        <taxon>Hathewaya</taxon>
    </lineage>
</organism>
<dbReference type="PANTHER" id="PTHR11207">
    <property type="entry name" value="RIBONUCLEASE III"/>
    <property type="match status" value="1"/>
</dbReference>
<dbReference type="NCBIfam" id="TIGR02191">
    <property type="entry name" value="RNaseIII"/>
    <property type="match status" value="1"/>
</dbReference>
<dbReference type="InterPro" id="IPR036389">
    <property type="entry name" value="RNase_III_sf"/>
</dbReference>
<keyword evidence="8" id="KW-0479">Metal-binding</keyword>
<dbReference type="SMART" id="SM00358">
    <property type="entry name" value="DSRM"/>
    <property type="match status" value="1"/>
</dbReference>
<dbReference type="SUPFAM" id="SSF54768">
    <property type="entry name" value="dsRNA-binding domain-like"/>
    <property type="match status" value="1"/>
</dbReference>
<reference evidence="11 12" key="1">
    <citation type="submission" date="2023-07" db="EMBL/GenBank/DDBJ databases">
        <title>Genomic Encyclopedia of Type Strains, Phase IV (KMG-IV): sequencing the most valuable type-strain genomes for metagenomic binning, comparative biology and taxonomic classification.</title>
        <authorList>
            <person name="Goeker M."/>
        </authorList>
    </citation>
    <scope>NUCLEOTIDE SEQUENCE [LARGE SCALE GENOMIC DNA]</scope>
    <source>
        <strain evidence="11 12">DSM 1400</strain>
    </source>
</reference>
<proteinExistence type="inferred from homology"/>
<dbReference type="EMBL" id="JAUSWN010000004">
    <property type="protein sequence ID" value="MDQ0479016.1"/>
    <property type="molecule type" value="Genomic_DNA"/>
</dbReference>
<evidence type="ECO:0000313" key="12">
    <source>
        <dbReference type="Proteomes" id="UP001224418"/>
    </source>
</evidence>
<dbReference type="InterPro" id="IPR011907">
    <property type="entry name" value="RNase_III"/>
</dbReference>
<keyword evidence="8" id="KW-0460">Magnesium</keyword>
<dbReference type="HAMAP" id="MF_00104">
    <property type="entry name" value="RNase_III"/>
    <property type="match status" value="1"/>
</dbReference>
<comment type="cofactor">
    <cofactor evidence="8">
        <name>Mg(2+)</name>
        <dbReference type="ChEBI" id="CHEBI:18420"/>
    </cofactor>
</comment>
<feature type="active site" evidence="8">
    <location>
        <position position="52"/>
    </location>
</feature>
<dbReference type="Gene3D" id="3.30.160.20">
    <property type="match status" value="1"/>
</dbReference>
<feature type="binding site" evidence="8">
    <location>
        <position position="121"/>
    </location>
    <ligand>
        <name>Mg(2+)</name>
        <dbReference type="ChEBI" id="CHEBI:18420"/>
    </ligand>
</feature>
<dbReference type="Gene3D" id="1.10.1520.10">
    <property type="entry name" value="Ribonuclease III domain"/>
    <property type="match status" value="1"/>
</dbReference>
<feature type="domain" description="DRBM" evidence="9">
    <location>
        <begin position="162"/>
        <end position="231"/>
    </location>
</feature>
<comment type="caution">
    <text evidence="11">The sequence shown here is derived from an EMBL/GenBank/DDBJ whole genome shotgun (WGS) entry which is preliminary data.</text>
</comment>
<dbReference type="Pfam" id="PF00035">
    <property type="entry name" value="dsrm"/>
    <property type="match status" value="1"/>
</dbReference>
<evidence type="ECO:0000256" key="8">
    <source>
        <dbReference type="HAMAP-Rule" id="MF_00104"/>
    </source>
</evidence>
<evidence type="ECO:0000256" key="7">
    <source>
        <dbReference type="ARBA" id="ARBA00022884"/>
    </source>
</evidence>
<dbReference type="CDD" id="cd00593">
    <property type="entry name" value="RIBOc"/>
    <property type="match status" value="1"/>
</dbReference>
<dbReference type="PROSITE" id="PS00517">
    <property type="entry name" value="RNASE_3_1"/>
    <property type="match status" value="1"/>
</dbReference>
<protein>
    <recommendedName>
        <fullName evidence="8">Ribonuclease 3</fullName>
        <ecNumber evidence="8">3.1.26.3</ecNumber>
    </recommendedName>
    <alternativeName>
        <fullName evidence="8">Ribonuclease III</fullName>
        <shortName evidence="8">RNase III</shortName>
    </alternativeName>
</protein>
<name>A0ABU0JPK5_HATLI</name>
<comment type="catalytic activity">
    <reaction evidence="1 8">
        <text>Endonucleolytic cleavage to 5'-phosphomonoester.</text>
        <dbReference type="EC" id="3.1.26.3"/>
    </reaction>
</comment>
<keyword evidence="6 8" id="KW-0378">Hydrolase</keyword>
<keyword evidence="8" id="KW-0819">tRNA processing</keyword>
<feature type="domain" description="RNase III" evidence="10">
    <location>
        <begin position="8"/>
        <end position="135"/>
    </location>
</feature>
<keyword evidence="4 8" id="KW-0540">Nuclease</keyword>
<dbReference type="PROSITE" id="PS50137">
    <property type="entry name" value="DS_RBD"/>
    <property type="match status" value="1"/>
</dbReference>
<evidence type="ECO:0000259" key="10">
    <source>
        <dbReference type="PROSITE" id="PS50142"/>
    </source>
</evidence>
<comment type="subcellular location">
    <subcellularLocation>
        <location evidence="8">Cytoplasm</location>
    </subcellularLocation>
</comment>
<sequence>MMQKENAINELEKIIAIEFKDRSILRTALTHSSYANQRKNVAYNERLEYLGDAVLELVISEYLFINYKDKLEGELTKIRATIVCETSLYEIAQKWNLGKFIIMSKGEEQTGGRTRNSILADCVEAIIAAVYLDKGLEVAKKFILDNFMEIIKKAISNEIILDYKTKLQEILQKNGEVSIVYDLISCEGPPHRPTFYVEVCINGEVKGKGKGYSKKEAEQNAAKEVILSMGNRNE</sequence>
<evidence type="ECO:0000256" key="4">
    <source>
        <dbReference type="ARBA" id="ARBA00022722"/>
    </source>
</evidence>
<dbReference type="CDD" id="cd10845">
    <property type="entry name" value="DSRM_RNAse_III_family"/>
    <property type="match status" value="1"/>
</dbReference>
<dbReference type="SMART" id="SM00535">
    <property type="entry name" value="RIBOc"/>
    <property type="match status" value="1"/>
</dbReference>
<gene>
    <name evidence="8" type="primary">rnc</name>
    <name evidence="11" type="ORF">QOZ93_000744</name>
</gene>